<dbReference type="CDD" id="cd01134">
    <property type="entry name" value="V_A-ATPase_A"/>
    <property type="match status" value="1"/>
</dbReference>
<evidence type="ECO:0000256" key="6">
    <source>
        <dbReference type="ARBA" id="ARBA00022840"/>
    </source>
</evidence>
<dbReference type="Pfam" id="PF02874">
    <property type="entry name" value="ATP-synt_ab_N"/>
    <property type="match status" value="1"/>
</dbReference>
<proteinExistence type="inferred from homology"/>
<dbReference type="FunFam" id="2.40.30.20:FF:000002">
    <property type="entry name" value="V-type proton ATPase catalytic subunit A"/>
    <property type="match status" value="1"/>
</dbReference>
<dbReference type="Proteomes" id="UP000689129">
    <property type="component" value="Unassembled WGS sequence"/>
</dbReference>
<dbReference type="EMBL" id="JAEMWZ010000312">
    <property type="protein sequence ID" value="KAG7125598.1"/>
    <property type="molecule type" value="Genomic_DNA"/>
</dbReference>
<feature type="domain" description="ATP synthase A/B type C-terminal" evidence="15">
    <location>
        <begin position="343"/>
        <end position="443"/>
    </location>
</feature>
<dbReference type="InterPro" id="IPR020003">
    <property type="entry name" value="ATPase_a/bsu_AS"/>
</dbReference>
<dbReference type="Pfam" id="PF00006">
    <property type="entry name" value="ATP-synt_ab"/>
    <property type="match status" value="1"/>
</dbReference>
<evidence type="ECO:0000256" key="5">
    <source>
        <dbReference type="ARBA" id="ARBA00022781"/>
    </source>
</evidence>
<dbReference type="AlphaFoldDB" id="A0A8I2ZD86"/>
<dbReference type="InterPro" id="IPR000194">
    <property type="entry name" value="ATPase_F1/V1/A1_a/bsu_nucl-bd"/>
</dbReference>
<keyword evidence="6" id="KW-0067">ATP-binding</keyword>
<keyword evidence="8" id="KW-0406">Ion transport</keyword>
<keyword evidence="9" id="KW-0472">Membrane</keyword>
<evidence type="ECO:0000256" key="10">
    <source>
        <dbReference type="ARBA" id="ARBA00029427"/>
    </source>
</evidence>
<dbReference type="PANTHER" id="PTHR43607">
    <property type="entry name" value="V-TYPE PROTON ATPASE CATALYTIC SUBUNIT A"/>
    <property type="match status" value="1"/>
</dbReference>
<feature type="domain" description="ATPase F1/V1/A1 complex alpha/beta subunit nucleotide-binding" evidence="12">
    <location>
        <begin position="182"/>
        <end position="335"/>
    </location>
</feature>
<dbReference type="Pfam" id="PF16886">
    <property type="entry name" value="ATP-synt_ab_Xtn"/>
    <property type="match status" value="1"/>
</dbReference>
<dbReference type="Pfam" id="PF22919">
    <property type="entry name" value="ATP-synt_VA_C"/>
    <property type="match status" value="1"/>
</dbReference>
<evidence type="ECO:0000256" key="7">
    <source>
        <dbReference type="ARBA" id="ARBA00022967"/>
    </source>
</evidence>
<feature type="domain" description="ATPsynthase alpha/beta subunit barrel-sandwich" evidence="14">
    <location>
        <begin position="122"/>
        <end position="169"/>
    </location>
</feature>
<dbReference type="OrthoDB" id="1676488at2759"/>
<dbReference type="InterPro" id="IPR004100">
    <property type="entry name" value="ATPase_F1/V1/A1_a/bsu_N"/>
</dbReference>
<dbReference type="GO" id="GO:0046034">
    <property type="term" value="P:ATP metabolic process"/>
    <property type="evidence" value="ECO:0007669"/>
    <property type="project" value="InterPro"/>
</dbReference>
<evidence type="ECO:0000256" key="1">
    <source>
        <dbReference type="ARBA" id="ARBA00008936"/>
    </source>
</evidence>
<reference evidence="16" key="1">
    <citation type="journal article" date="2021" name="Mol. Plant Pathol.">
        <title>A 20-kb lineage-specific genomic region tames virulence in pathogenic amphidiploid Verticillium longisporum.</title>
        <authorList>
            <person name="Harting R."/>
            <person name="Starke J."/>
            <person name="Kusch H."/>
            <person name="Poggeler S."/>
            <person name="Maurus I."/>
            <person name="Schluter R."/>
            <person name="Landesfeind M."/>
            <person name="Bulla I."/>
            <person name="Nowrousian M."/>
            <person name="de Jonge R."/>
            <person name="Stahlhut G."/>
            <person name="Hoff K.J."/>
            <person name="Asshauer K.P."/>
            <person name="Thurmer A."/>
            <person name="Stanke M."/>
            <person name="Daniel R."/>
            <person name="Morgenstern B."/>
            <person name="Thomma B.P.H.J."/>
            <person name="Kronstad J.W."/>
            <person name="Braus-Stromeyer S.A."/>
            <person name="Braus G.H."/>
        </authorList>
    </citation>
    <scope>NUCLEOTIDE SEQUENCE</scope>
    <source>
        <strain evidence="16">Vl32</strain>
    </source>
</reference>
<dbReference type="GO" id="GO:0000329">
    <property type="term" value="C:fungal-type vacuole membrane"/>
    <property type="evidence" value="ECO:0007669"/>
    <property type="project" value="TreeGrafter"/>
</dbReference>
<evidence type="ECO:0000313" key="17">
    <source>
        <dbReference type="Proteomes" id="UP000689129"/>
    </source>
</evidence>
<comment type="subcellular location">
    <subcellularLocation>
        <location evidence="10">Vacuole membrane</location>
        <topology evidence="10">Peripheral membrane protein</topology>
        <orientation evidence="10">Cytoplasmic side</orientation>
    </subcellularLocation>
</comment>
<keyword evidence="3" id="KW-0813">Transport</keyword>
<name>A0A8I2ZD86_VERLO</name>
<dbReference type="InterPro" id="IPR031686">
    <property type="entry name" value="ATP-synth_a_Xtn"/>
</dbReference>
<keyword evidence="7" id="KW-1278">Translocase</keyword>
<evidence type="ECO:0000259" key="12">
    <source>
        <dbReference type="Pfam" id="PF00006"/>
    </source>
</evidence>
<evidence type="ECO:0000256" key="11">
    <source>
        <dbReference type="ARBA" id="ARBA00048383"/>
    </source>
</evidence>
<dbReference type="CDD" id="cd18119">
    <property type="entry name" value="ATP-synt_V_A-type_alpha_N"/>
    <property type="match status" value="1"/>
</dbReference>
<evidence type="ECO:0000256" key="3">
    <source>
        <dbReference type="ARBA" id="ARBA00022448"/>
    </source>
</evidence>
<comment type="catalytic activity">
    <reaction evidence="11">
        <text>ATP + H2O + 4 H(+)(in) = ADP + phosphate + 5 H(+)(out)</text>
        <dbReference type="Rhea" id="RHEA:57720"/>
        <dbReference type="ChEBI" id="CHEBI:15377"/>
        <dbReference type="ChEBI" id="CHEBI:15378"/>
        <dbReference type="ChEBI" id="CHEBI:30616"/>
        <dbReference type="ChEBI" id="CHEBI:43474"/>
        <dbReference type="ChEBI" id="CHEBI:456216"/>
        <dbReference type="EC" id="7.1.2.2"/>
    </reaction>
</comment>
<evidence type="ECO:0000259" key="14">
    <source>
        <dbReference type="Pfam" id="PF16886"/>
    </source>
</evidence>
<evidence type="ECO:0000256" key="8">
    <source>
        <dbReference type="ARBA" id="ARBA00023065"/>
    </source>
</evidence>
<sequence length="491" mass="54442">MAPKGNKGGEDELNSGKIFSVSGPVIVAEDLIGVAMYELVKVGHENLVGEVIRINGDQATIQVYEETAGVTVGDPVLRTGKPLSVELGPGLLNGIYDGIQRPLAKISEESKSIYIPRGIALPALDREKKWDFTPTLKVGDHITGGDVWGTVFENSFISTHRILFPPRARDFPELTIDVDGRKEPIMKRTTLIANTSNMPVAAREASIYTGITVAEYFRDQGLDVAMMADSSSRWAEALREISGRLGEMPADQGFPAYLSAKLASFYERAGRIQTLGSPDRLGSVSIVGAVSPPGGDFSDPVTSSTLGIVQVFWGLDKKLAQRKHFPSINTSLSYSKYTNVLDKWYEKDYPDFPRLRDRIKQLLSDSEELDQVVQLVGKSALSDPDKITLDMASIIKEDFLQQNGYSDYDQFCPIWKTEWMMKLMMGFHDEAQKAIAQGQSWAKVRDATGELQSQLRQLKFEVPSDGEEQICKKYEGIHQQLLDKFASVMDE</sequence>
<accession>A0A8I2ZD86</accession>
<keyword evidence="5" id="KW-0375">Hydrogen ion transport</keyword>
<evidence type="ECO:0000259" key="13">
    <source>
        <dbReference type="Pfam" id="PF02874"/>
    </source>
</evidence>
<evidence type="ECO:0000256" key="2">
    <source>
        <dbReference type="ARBA" id="ARBA00018860"/>
    </source>
</evidence>
<dbReference type="PANTHER" id="PTHR43607:SF1">
    <property type="entry name" value="H(+)-TRANSPORTING TWO-SECTOR ATPASE"/>
    <property type="match status" value="1"/>
</dbReference>
<comment type="caution">
    <text evidence="16">The sequence shown here is derived from an EMBL/GenBank/DDBJ whole genome shotgun (WGS) entry which is preliminary data.</text>
</comment>
<dbReference type="InterPro" id="IPR055190">
    <property type="entry name" value="ATP-synt_VA_C"/>
</dbReference>
<evidence type="ECO:0000256" key="4">
    <source>
        <dbReference type="ARBA" id="ARBA00022741"/>
    </source>
</evidence>
<dbReference type="CDD" id="cd18111">
    <property type="entry name" value="ATP-synt_V_A-type_alpha_C"/>
    <property type="match status" value="1"/>
</dbReference>
<comment type="similarity">
    <text evidence="1">Belongs to the ATPase alpha/beta chains family.</text>
</comment>
<evidence type="ECO:0000256" key="9">
    <source>
        <dbReference type="ARBA" id="ARBA00023136"/>
    </source>
</evidence>
<evidence type="ECO:0000313" key="16">
    <source>
        <dbReference type="EMBL" id="KAG7125598.1"/>
    </source>
</evidence>
<gene>
    <name evidence="16" type="ORF">HYQ45_013120</name>
</gene>
<dbReference type="GO" id="GO:0005524">
    <property type="term" value="F:ATP binding"/>
    <property type="evidence" value="ECO:0007669"/>
    <property type="project" value="UniProtKB-KW"/>
</dbReference>
<dbReference type="PROSITE" id="PS00152">
    <property type="entry name" value="ATPASE_ALPHA_BETA"/>
    <property type="match status" value="1"/>
</dbReference>
<dbReference type="FunFam" id="1.10.1140.10:FF:000003">
    <property type="entry name" value="Vacuolar ATP synthase catalytic subunit A"/>
    <property type="match status" value="1"/>
</dbReference>
<keyword evidence="4" id="KW-0547">Nucleotide-binding</keyword>
<organism evidence="16 17">
    <name type="scientific">Verticillium longisporum</name>
    <name type="common">Verticillium dahliae var. longisporum</name>
    <dbReference type="NCBI Taxonomy" id="100787"/>
    <lineage>
        <taxon>Eukaryota</taxon>
        <taxon>Fungi</taxon>
        <taxon>Dikarya</taxon>
        <taxon>Ascomycota</taxon>
        <taxon>Pezizomycotina</taxon>
        <taxon>Sordariomycetes</taxon>
        <taxon>Hypocreomycetidae</taxon>
        <taxon>Glomerellales</taxon>
        <taxon>Plectosphaerellaceae</taxon>
        <taxon>Verticillium</taxon>
    </lineage>
</organism>
<evidence type="ECO:0000259" key="15">
    <source>
        <dbReference type="Pfam" id="PF22919"/>
    </source>
</evidence>
<dbReference type="InterPro" id="IPR022878">
    <property type="entry name" value="V-ATPase_asu"/>
</dbReference>
<feature type="domain" description="ATPase F1/V1/A1 complex alpha/beta subunit N-terminal" evidence="13">
    <location>
        <begin position="18"/>
        <end position="80"/>
    </location>
</feature>
<dbReference type="GO" id="GO:0046961">
    <property type="term" value="F:proton-transporting ATPase activity, rotational mechanism"/>
    <property type="evidence" value="ECO:0007669"/>
    <property type="project" value="InterPro"/>
</dbReference>
<protein>
    <recommendedName>
        <fullName evidence="2">V-type proton ATPase catalytic subunit A</fullName>
    </recommendedName>
</protein>